<keyword evidence="3" id="KW-1185">Reference proteome</keyword>
<comment type="caution">
    <text evidence="2">The sequence shown here is derived from an EMBL/GenBank/DDBJ whole genome shotgun (WGS) entry which is preliminary data.</text>
</comment>
<name>A0ABQ4IJJ7_9ACTN</name>
<evidence type="ECO:0000256" key="1">
    <source>
        <dbReference type="SAM" id="MobiDB-lite"/>
    </source>
</evidence>
<organism evidence="2 3">
    <name type="scientific">Micromonospora gifhornensis</name>
    <dbReference type="NCBI Taxonomy" id="84594"/>
    <lineage>
        <taxon>Bacteria</taxon>
        <taxon>Bacillati</taxon>
        <taxon>Actinomycetota</taxon>
        <taxon>Actinomycetes</taxon>
        <taxon>Micromonosporales</taxon>
        <taxon>Micromonosporaceae</taxon>
        <taxon>Micromonospora</taxon>
    </lineage>
</organism>
<proteinExistence type="predicted"/>
<gene>
    <name evidence="2" type="ORF">Vgi01_47560</name>
</gene>
<feature type="compositionally biased region" description="Polar residues" evidence="1">
    <location>
        <begin position="8"/>
        <end position="21"/>
    </location>
</feature>
<sequence length="63" mass="6501">MSDPLETTPCSRPSANSTKGTFANLRGRAGGTTASTLLRRQAVPSASVTCVLPAPVADTVRAW</sequence>
<accession>A0ABQ4IJJ7</accession>
<protein>
    <submittedName>
        <fullName evidence="2">Uncharacterized protein</fullName>
    </submittedName>
</protein>
<dbReference type="Proteomes" id="UP000647860">
    <property type="component" value="Unassembled WGS sequence"/>
</dbReference>
<evidence type="ECO:0000313" key="2">
    <source>
        <dbReference type="EMBL" id="GIJ18072.1"/>
    </source>
</evidence>
<feature type="region of interest" description="Disordered" evidence="1">
    <location>
        <begin position="1"/>
        <end position="28"/>
    </location>
</feature>
<evidence type="ECO:0000313" key="3">
    <source>
        <dbReference type="Proteomes" id="UP000647860"/>
    </source>
</evidence>
<dbReference type="EMBL" id="BOPA01000036">
    <property type="protein sequence ID" value="GIJ18072.1"/>
    <property type="molecule type" value="Genomic_DNA"/>
</dbReference>
<reference evidence="2 3" key="1">
    <citation type="submission" date="2021-01" db="EMBL/GenBank/DDBJ databases">
        <title>Whole genome shotgun sequence of Verrucosispora gifhornensis NBRC 16317.</title>
        <authorList>
            <person name="Komaki H."/>
            <person name="Tamura T."/>
        </authorList>
    </citation>
    <scope>NUCLEOTIDE SEQUENCE [LARGE SCALE GENOMIC DNA]</scope>
    <source>
        <strain evidence="2 3">NBRC 16317</strain>
    </source>
</reference>